<dbReference type="Proteomes" id="UP000821846">
    <property type="component" value="Unassembled WGS sequence"/>
</dbReference>
<evidence type="ECO:0000313" key="1">
    <source>
        <dbReference type="EMBL" id="NSG30971.1"/>
    </source>
</evidence>
<proteinExistence type="predicted"/>
<evidence type="ECO:0000313" key="2">
    <source>
        <dbReference type="Proteomes" id="UP000821846"/>
    </source>
</evidence>
<keyword evidence="2" id="KW-1185">Reference proteome</keyword>
<comment type="caution">
    <text evidence="1">The sequence shown here is derived from an EMBL/GenBank/DDBJ whole genome shotgun (WGS) entry which is preliminary data.</text>
</comment>
<protein>
    <submittedName>
        <fullName evidence="1">Uncharacterized protein</fullName>
    </submittedName>
</protein>
<dbReference type="EMBL" id="JAAWUZ010000052">
    <property type="protein sequence ID" value="NSG30971.1"/>
    <property type="molecule type" value="Genomic_DNA"/>
</dbReference>
<organism evidence="1 2">
    <name type="scientific">Faecalicatena fissicatena</name>
    <dbReference type="NCBI Taxonomy" id="290055"/>
    <lineage>
        <taxon>Bacteria</taxon>
        <taxon>Bacillati</taxon>
        <taxon>Bacillota</taxon>
        <taxon>Clostridia</taxon>
        <taxon>Lachnospirales</taxon>
        <taxon>Lachnospiraceae</taxon>
        <taxon>Faecalicatena</taxon>
    </lineage>
</organism>
<dbReference type="RefSeq" id="WP_173866794.1">
    <property type="nucleotide sequence ID" value="NZ_JAAWUU010000051.1"/>
</dbReference>
<reference evidence="1 2" key="1">
    <citation type="journal article" date="2020" name="Cell Host Microbe">
        <title>Functional and Genomic Variation between Human-Derived Isolates of Lachnospiraceae Reveals Inter- and Intra-Species Diversity.</title>
        <authorList>
            <person name="Sorbara M.T."/>
            <person name="Littmann E.R."/>
            <person name="Fontana E."/>
            <person name="Moody T.U."/>
            <person name="Kohout C.E."/>
            <person name="Gjonbalaj M."/>
            <person name="Eaton V."/>
            <person name="Seok R."/>
            <person name="Leiner I.M."/>
            <person name="Pamer E.G."/>
        </authorList>
    </citation>
    <scope>NUCLEOTIDE SEQUENCE [LARGE SCALE GENOMIC DNA]</scope>
    <source>
        <strain evidence="1 2">MSK.14.16</strain>
    </source>
</reference>
<gene>
    <name evidence="1" type="ORF">HFM93_11990</name>
</gene>
<name>A0ABX2H1N7_9FIRM</name>
<accession>A0ABX2H1N7</accession>
<sequence length="50" mass="5933">MDLLGPLLKNEYTEEIYNFPEQDYGTVYTTLSVHWKPEICVRITLLLLCR</sequence>